<reference evidence="1 2" key="1">
    <citation type="journal article" date="2019" name="Nat. Ecol. Evol.">
        <title>Megaphylogeny resolves global patterns of mushroom evolution.</title>
        <authorList>
            <person name="Varga T."/>
            <person name="Krizsan K."/>
            <person name="Foldi C."/>
            <person name="Dima B."/>
            <person name="Sanchez-Garcia M."/>
            <person name="Sanchez-Ramirez S."/>
            <person name="Szollosi G.J."/>
            <person name="Szarkandi J.G."/>
            <person name="Papp V."/>
            <person name="Albert L."/>
            <person name="Andreopoulos W."/>
            <person name="Angelini C."/>
            <person name="Antonin V."/>
            <person name="Barry K.W."/>
            <person name="Bougher N.L."/>
            <person name="Buchanan P."/>
            <person name="Buyck B."/>
            <person name="Bense V."/>
            <person name="Catcheside P."/>
            <person name="Chovatia M."/>
            <person name="Cooper J."/>
            <person name="Damon W."/>
            <person name="Desjardin D."/>
            <person name="Finy P."/>
            <person name="Geml J."/>
            <person name="Haridas S."/>
            <person name="Hughes K."/>
            <person name="Justo A."/>
            <person name="Karasinski D."/>
            <person name="Kautmanova I."/>
            <person name="Kiss B."/>
            <person name="Kocsube S."/>
            <person name="Kotiranta H."/>
            <person name="LaButti K.M."/>
            <person name="Lechner B.E."/>
            <person name="Liimatainen K."/>
            <person name="Lipzen A."/>
            <person name="Lukacs Z."/>
            <person name="Mihaltcheva S."/>
            <person name="Morgado L.N."/>
            <person name="Niskanen T."/>
            <person name="Noordeloos M.E."/>
            <person name="Ohm R.A."/>
            <person name="Ortiz-Santana B."/>
            <person name="Ovrebo C."/>
            <person name="Racz N."/>
            <person name="Riley R."/>
            <person name="Savchenko A."/>
            <person name="Shiryaev A."/>
            <person name="Soop K."/>
            <person name="Spirin V."/>
            <person name="Szebenyi C."/>
            <person name="Tomsovsky M."/>
            <person name="Tulloss R.E."/>
            <person name="Uehling J."/>
            <person name="Grigoriev I.V."/>
            <person name="Vagvolgyi C."/>
            <person name="Papp T."/>
            <person name="Martin F.M."/>
            <person name="Miettinen O."/>
            <person name="Hibbett D.S."/>
            <person name="Nagy L.G."/>
        </authorList>
    </citation>
    <scope>NUCLEOTIDE SEQUENCE [LARGE SCALE GENOMIC DNA]</scope>
    <source>
        <strain evidence="1 2">NL-1719</strain>
    </source>
</reference>
<proteinExistence type="predicted"/>
<name>A0ACD2ZX60_9AGAR</name>
<evidence type="ECO:0000313" key="1">
    <source>
        <dbReference type="EMBL" id="TFK57985.1"/>
    </source>
</evidence>
<sequence length="172" mass="19834">LRTFSYKVVNSTTKLLPLWYAALKKHNLDECLLPRDVSTRWNLTFDLADAACKNRKAIDEITKEKELRVCEMTDEEWELAEQLRSTLKNATEYFSRADADLSHVLRTYDRIDDHFTKSIGDAKINPAIRSAIICAKATLNSYYSRTDASIMCRIATSKFSLEVFDILHLTFN</sequence>
<evidence type="ECO:0000313" key="2">
    <source>
        <dbReference type="Proteomes" id="UP000308600"/>
    </source>
</evidence>
<keyword evidence="2" id="KW-1185">Reference proteome</keyword>
<dbReference type="EMBL" id="ML209782">
    <property type="protein sequence ID" value="TFK57985.1"/>
    <property type="molecule type" value="Genomic_DNA"/>
</dbReference>
<feature type="non-terminal residue" evidence="1">
    <location>
        <position position="1"/>
    </location>
</feature>
<protein>
    <submittedName>
        <fullName evidence="1">Uncharacterized protein</fullName>
    </submittedName>
</protein>
<dbReference type="Proteomes" id="UP000308600">
    <property type="component" value="Unassembled WGS sequence"/>
</dbReference>
<gene>
    <name evidence="1" type="ORF">BDN72DRAFT_782648</name>
</gene>
<organism evidence="1 2">
    <name type="scientific">Pluteus cervinus</name>
    <dbReference type="NCBI Taxonomy" id="181527"/>
    <lineage>
        <taxon>Eukaryota</taxon>
        <taxon>Fungi</taxon>
        <taxon>Dikarya</taxon>
        <taxon>Basidiomycota</taxon>
        <taxon>Agaricomycotina</taxon>
        <taxon>Agaricomycetes</taxon>
        <taxon>Agaricomycetidae</taxon>
        <taxon>Agaricales</taxon>
        <taxon>Pluteineae</taxon>
        <taxon>Pluteaceae</taxon>
        <taxon>Pluteus</taxon>
    </lineage>
</organism>
<accession>A0ACD2ZX60</accession>